<feature type="region of interest" description="Disordered" evidence="5">
    <location>
        <begin position="1"/>
        <end position="91"/>
    </location>
</feature>
<keyword evidence="8" id="KW-1185">Reference proteome</keyword>
<dbReference type="EMBL" id="RSCD01000002">
    <property type="protein sequence ID" value="RSH94730.1"/>
    <property type="molecule type" value="Genomic_DNA"/>
</dbReference>
<organism evidence="7 8">
    <name type="scientific">Saitozyma podzolica</name>
    <dbReference type="NCBI Taxonomy" id="1890683"/>
    <lineage>
        <taxon>Eukaryota</taxon>
        <taxon>Fungi</taxon>
        <taxon>Dikarya</taxon>
        <taxon>Basidiomycota</taxon>
        <taxon>Agaricomycotina</taxon>
        <taxon>Tremellomycetes</taxon>
        <taxon>Tremellales</taxon>
        <taxon>Trimorphomycetaceae</taxon>
        <taxon>Saitozyma</taxon>
    </lineage>
</organism>
<gene>
    <name evidence="7" type="ORF">EHS25_004535</name>
</gene>
<protein>
    <recommendedName>
        <fullName evidence="6">C3H1-type domain-containing protein</fullName>
    </recommendedName>
</protein>
<evidence type="ECO:0000256" key="4">
    <source>
        <dbReference type="PROSITE-ProRule" id="PRU00723"/>
    </source>
</evidence>
<dbReference type="PANTHER" id="PTHR11224">
    <property type="entry name" value="MAKORIN-RELATED"/>
    <property type="match status" value="1"/>
</dbReference>
<feature type="region of interest" description="Disordered" evidence="5">
    <location>
        <begin position="487"/>
        <end position="646"/>
    </location>
</feature>
<feature type="region of interest" description="Disordered" evidence="5">
    <location>
        <begin position="250"/>
        <end position="273"/>
    </location>
</feature>
<dbReference type="SUPFAM" id="SSF90229">
    <property type="entry name" value="CCCH zinc finger"/>
    <property type="match status" value="1"/>
</dbReference>
<comment type="caution">
    <text evidence="7">The sequence shown here is derived from an EMBL/GenBank/DDBJ whole genome shotgun (WGS) entry which is preliminary data.</text>
</comment>
<dbReference type="SMART" id="SM00356">
    <property type="entry name" value="ZnF_C3H1"/>
    <property type="match status" value="2"/>
</dbReference>
<feature type="zinc finger region" description="C3H1-type" evidence="4">
    <location>
        <begin position="152"/>
        <end position="173"/>
    </location>
</feature>
<feature type="compositionally biased region" description="Basic and acidic residues" evidence="5">
    <location>
        <begin position="206"/>
        <end position="231"/>
    </location>
</feature>
<dbReference type="OrthoDB" id="411372at2759"/>
<accession>A0A427YUC0</accession>
<dbReference type="GO" id="GO:0008270">
    <property type="term" value="F:zinc ion binding"/>
    <property type="evidence" value="ECO:0007669"/>
    <property type="project" value="UniProtKB-KW"/>
</dbReference>
<feature type="compositionally biased region" description="Gly residues" evidence="5">
    <location>
        <begin position="73"/>
        <end position="84"/>
    </location>
</feature>
<dbReference type="GO" id="GO:0000209">
    <property type="term" value="P:protein polyubiquitination"/>
    <property type="evidence" value="ECO:0007669"/>
    <property type="project" value="InterPro"/>
</dbReference>
<feature type="domain" description="C3H1-type" evidence="6">
    <location>
        <begin position="174"/>
        <end position="201"/>
    </location>
</feature>
<dbReference type="InterPro" id="IPR036855">
    <property type="entry name" value="Znf_CCCH_sf"/>
</dbReference>
<proteinExistence type="predicted"/>
<dbReference type="PROSITE" id="PS50103">
    <property type="entry name" value="ZF_C3H1"/>
    <property type="match status" value="2"/>
</dbReference>
<dbReference type="GO" id="GO:0061630">
    <property type="term" value="F:ubiquitin protein ligase activity"/>
    <property type="evidence" value="ECO:0007669"/>
    <property type="project" value="InterPro"/>
</dbReference>
<feature type="domain" description="C3H1-type" evidence="6">
    <location>
        <begin position="152"/>
        <end position="173"/>
    </location>
</feature>
<keyword evidence="3 4" id="KW-0862">Zinc</keyword>
<evidence type="ECO:0000256" key="3">
    <source>
        <dbReference type="ARBA" id="ARBA00022833"/>
    </source>
</evidence>
<feature type="zinc finger region" description="C3H1-type" evidence="4">
    <location>
        <begin position="174"/>
        <end position="201"/>
    </location>
</feature>
<dbReference type="Pfam" id="PF00642">
    <property type="entry name" value="zf-CCCH"/>
    <property type="match status" value="1"/>
</dbReference>
<dbReference type="InterPro" id="IPR000571">
    <property type="entry name" value="Znf_CCCH"/>
</dbReference>
<feature type="compositionally biased region" description="Basic and acidic residues" evidence="5">
    <location>
        <begin position="123"/>
        <end position="132"/>
    </location>
</feature>
<feature type="region of interest" description="Disordered" evidence="5">
    <location>
        <begin position="375"/>
        <end position="457"/>
    </location>
</feature>
<dbReference type="STRING" id="1890683.A0A427YUC0"/>
<feature type="region of interest" description="Disordered" evidence="5">
    <location>
        <begin position="105"/>
        <end position="144"/>
    </location>
</feature>
<dbReference type="InterPro" id="IPR045072">
    <property type="entry name" value="MKRN-like"/>
</dbReference>
<reference evidence="7 8" key="1">
    <citation type="submission" date="2018-11" db="EMBL/GenBank/DDBJ databases">
        <title>Genome sequence of Saitozyma podzolica DSM 27192.</title>
        <authorList>
            <person name="Aliyu H."/>
            <person name="Gorte O."/>
            <person name="Ochsenreither K."/>
        </authorList>
    </citation>
    <scope>NUCLEOTIDE SEQUENCE [LARGE SCALE GENOMIC DNA]</scope>
    <source>
        <strain evidence="7 8">DSM 27192</strain>
    </source>
</reference>
<evidence type="ECO:0000313" key="8">
    <source>
        <dbReference type="Proteomes" id="UP000279259"/>
    </source>
</evidence>
<dbReference type="Pfam" id="PF14608">
    <property type="entry name" value="zf-CCCH_2"/>
    <property type="match status" value="1"/>
</dbReference>
<evidence type="ECO:0000256" key="2">
    <source>
        <dbReference type="ARBA" id="ARBA00022771"/>
    </source>
</evidence>
<name>A0A427YUC0_9TREE</name>
<dbReference type="Proteomes" id="UP000279259">
    <property type="component" value="Unassembled WGS sequence"/>
</dbReference>
<sequence>MSVPLPSPSPLTVVKPIPHRPSPINLDSSHHDKSHRQAFTATAGGADLASSPGSYRRPSVLGSASAKSAGLGVSPGSGPNGSGGDNWRDRNGKVASAGAVLSANASASASASARAPERTVGGFEKKEARDAKSASTATANGDNKPAALAHVPCRFFKAGACTAGSSCPFSHEEGGKKEVCQWFLKGNCKFGHKCALAHVRPGEPMSMDRKNKKEQQREARERADGKPTPRDRDVLVLQEQAAPVPIRSALSTSMQSPPVQKAGMGSSPMREPYGPPSAAIAGSPSAGFLARSPGTFAASPNRPSPLSSSFTARGGMSLKSAATTSIYSALRPPITAAPAGFSSSFSHTAPAFDRAAPVPLSASFADGTVKRSIWARSETPDEPLSPARRPIPPRVPYHADVFDDDDDHGEDLIPSSLSDLLTPMERARRMSRRDSADSGFGASPGSGQRQIPPMVSAGWGGERLAQSAGANMGPGNFLQSLWSAEGGDARRLGGENGDGGFAFGPDTAAPQRRQSLLSSSRTPSSPHRTGQGKGHAPAQAHPIGSTHRMQGWTSEDAEPPFFSRAHDPSSPSARALQEHAPGQSLPGGVATALSRLHLHGPRPSSGLAHASTTSEEGEGEGFTPPLAHGHVARKEEHEEGVFTMDG</sequence>
<keyword evidence="2 4" id="KW-0863">Zinc-finger</keyword>
<feature type="compositionally biased region" description="Basic and acidic residues" evidence="5">
    <location>
        <begin position="425"/>
        <end position="436"/>
    </location>
</feature>
<feature type="region of interest" description="Disordered" evidence="5">
    <location>
        <begin position="202"/>
        <end position="231"/>
    </location>
</feature>
<evidence type="ECO:0000256" key="1">
    <source>
        <dbReference type="ARBA" id="ARBA00022723"/>
    </source>
</evidence>
<feature type="compositionally biased region" description="Low complexity" evidence="5">
    <location>
        <begin position="511"/>
        <end position="529"/>
    </location>
</feature>
<evidence type="ECO:0000256" key="5">
    <source>
        <dbReference type="SAM" id="MobiDB-lite"/>
    </source>
</evidence>
<keyword evidence="1 4" id="KW-0479">Metal-binding</keyword>
<evidence type="ECO:0000313" key="7">
    <source>
        <dbReference type="EMBL" id="RSH94730.1"/>
    </source>
</evidence>
<dbReference type="PANTHER" id="PTHR11224:SF10">
    <property type="entry name" value="IP09428P-RELATED"/>
    <property type="match status" value="1"/>
</dbReference>
<dbReference type="AlphaFoldDB" id="A0A427YUC0"/>
<evidence type="ECO:0000259" key="6">
    <source>
        <dbReference type="PROSITE" id="PS50103"/>
    </source>
</evidence>
<dbReference type="Gene3D" id="4.10.1000.10">
    <property type="entry name" value="Zinc finger, CCCH-type"/>
    <property type="match status" value="1"/>
</dbReference>
<feature type="compositionally biased region" description="Low complexity" evidence="5">
    <location>
        <begin position="105"/>
        <end position="114"/>
    </location>
</feature>